<dbReference type="Pfam" id="PF02706">
    <property type="entry name" value="Wzz"/>
    <property type="match status" value="1"/>
</dbReference>
<dbReference type="SUPFAM" id="SSF52540">
    <property type="entry name" value="P-loop containing nucleoside triphosphate hydrolases"/>
    <property type="match status" value="1"/>
</dbReference>
<feature type="transmembrane region" description="Helical" evidence="8">
    <location>
        <begin position="227"/>
        <end position="249"/>
    </location>
</feature>
<comment type="similarity">
    <text evidence="2">Belongs to the CpsC/CapA family.</text>
</comment>
<evidence type="ECO:0000256" key="8">
    <source>
        <dbReference type="SAM" id="Phobius"/>
    </source>
</evidence>
<accession>A0A849BF40</accession>
<evidence type="ECO:0000256" key="2">
    <source>
        <dbReference type="ARBA" id="ARBA00006683"/>
    </source>
</evidence>
<dbReference type="Proteomes" id="UP000555552">
    <property type="component" value="Unassembled WGS sequence"/>
</dbReference>
<dbReference type="InterPro" id="IPR050445">
    <property type="entry name" value="Bact_polysacc_biosynth/exp"/>
</dbReference>
<dbReference type="InterPro" id="IPR003856">
    <property type="entry name" value="LPS_length_determ_N"/>
</dbReference>
<comment type="subcellular location">
    <subcellularLocation>
        <location evidence="1">Cell membrane</location>
        <topology evidence="1">Multi-pass membrane protein</topology>
    </subcellularLocation>
</comment>
<keyword evidence="6 8" id="KW-0472">Membrane</keyword>
<sequence>METQDTAVDLSAAMRTVARRWWAVVVVALLGLGASAAAWALQTRTYVSTSSVLVAEAVDASSPSTGQRSQLNLDTEAQIVQSARLASVVAQTLGTDRTLYDLRESVTVTVPPNSQVLTIAFEAPTPTGAQEGARAYVDSYLAQRRAAAEADAQAQATTLQSQIDALRSQLADSRAATDPVASAERDIIVDQIVTLSGRLAAVGATSTDPGTVLTDATLPRVPVAPVLAFYLAGGAFLGLVAGVLLALAADRWSHRVGRPSDVLRKADLPVLGVLDEAAHAQDLSPTTAFDLVRAQTLDTSGALTVVQVQAAGGAVAAERAAVGLWRSIARSSGRCVLVVATDGEELKSSWAPDTAGLSDVLRGDENLGTALLESTDDPRLLLLPPGRSPASLEDLVQSSAFSEVVEHLRRRRDRVVLLTGSADRSPAAQAVSSRADVVVLSVEEGATDVRRLVSARDASRRMGAHVAGAVVSRGRAPQWSAALRGELVRHDQPSARR</sequence>
<feature type="transmembrane region" description="Helical" evidence="8">
    <location>
        <begin position="21"/>
        <end position="41"/>
    </location>
</feature>
<evidence type="ECO:0000313" key="11">
    <source>
        <dbReference type="Proteomes" id="UP000555552"/>
    </source>
</evidence>
<feature type="coiled-coil region" evidence="7">
    <location>
        <begin position="149"/>
        <end position="176"/>
    </location>
</feature>
<evidence type="ECO:0000256" key="7">
    <source>
        <dbReference type="SAM" id="Coils"/>
    </source>
</evidence>
<dbReference type="PANTHER" id="PTHR32309:SF31">
    <property type="entry name" value="CAPSULAR EXOPOLYSACCHARIDE FAMILY"/>
    <property type="match status" value="1"/>
</dbReference>
<evidence type="ECO:0000256" key="6">
    <source>
        <dbReference type="ARBA" id="ARBA00023136"/>
    </source>
</evidence>
<organism evidence="10 11">
    <name type="scientific">Pseudokineococcus marinus</name>
    <dbReference type="NCBI Taxonomy" id="351215"/>
    <lineage>
        <taxon>Bacteria</taxon>
        <taxon>Bacillati</taxon>
        <taxon>Actinomycetota</taxon>
        <taxon>Actinomycetes</taxon>
        <taxon>Kineosporiales</taxon>
        <taxon>Kineosporiaceae</taxon>
        <taxon>Pseudokineococcus</taxon>
    </lineage>
</organism>
<keyword evidence="11" id="KW-1185">Reference proteome</keyword>
<keyword evidence="5 8" id="KW-1133">Transmembrane helix</keyword>
<dbReference type="AlphaFoldDB" id="A0A849BF40"/>
<reference evidence="10 11" key="1">
    <citation type="submission" date="2020-05" db="EMBL/GenBank/DDBJ databases">
        <title>MicrobeNet Type strains.</title>
        <authorList>
            <person name="Nicholson A.C."/>
        </authorList>
    </citation>
    <scope>NUCLEOTIDE SEQUENCE [LARGE SCALE GENOMIC DNA]</scope>
    <source>
        <strain evidence="10 11">JCM 14547</strain>
    </source>
</reference>
<protein>
    <recommendedName>
        <fullName evidence="9">Polysaccharide chain length determinant N-terminal domain-containing protein</fullName>
    </recommendedName>
</protein>
<keyword evidence="3" id="KW-1003">Cell membrane</keyword>
<dbReference type="EMBL" id="JABEMA010000005">
    <property type="protein sequence ID" value="NNH21679.1"/>
    <property type="molecule type" value="Genomic_DNA"/>
</dbReference>
<gene>
    <name evidence="10" type="ORF">HLB09_00970</name>
</gene>
<dbReference type="RefSeq" id="WP_171201547.1">
    <property type="nucleotide sequence ID" value="NZ_BAAANP010000022.1"/>
</dbReference>
<dbReference type="Gene3D" id="3.40.50.300">
    <property type="entry name" value="P-loop containing nucleotide triphosphate hydrolases"/>
    <property type="match status" value="1"/>
</dbReference>
<evidence type="ECO:0000313" key="10">
    <source>
        <dbReference type="EMBL" id="NNH21679.1"/>
    </source>
</evidence>
<proteinExistence type="inferred from homology"/>
<dbReference type="InterPro" id="IPR027417">
    <property type="entry name" value="P-loop_NTPase"/>
</dbReference>
<feature type="domain" description="Polysaccharide chain length determinant N-terminal" evidence="9">
    <location>
        <begin position="8"/>
        <end position="92"/>
    </location>
</feature>
<evidence type="ECO:0000256" key="4">
    <source>
        <dbReference type="ARBA" id="ARBA00022692"/>
    </source>
</evidence>
<comment type="caution">
    <text evidence="10">The sequence shown here is derived from an EMBL/GenBank/DDBJ whole genome shotgun (WGS) entry which is preliminary data.</text>
</comment>
<evidence type="ECO:0000259" key="9">
    <source>
        <dbReference type="Pfam" id="PF02706"/>
    </source>
</evidence>
<dbReference type="PANTHER" id="PTHR32309">
    <property type="entry name" value="TYROSINE-PROTEIN KINASE"/>
    <property type="match status" value="1"/>
</dbReference>
<evidence type="ECO:0000256" key="1">
    <source>
        <dbReference type="ARBA" id="ARBA00004651"/>
    </source>
</evidence>
<dbReference type="GO" id="GO:0005886">
    <property type="term" value="C:plasma membrane"/>
    <property type="evidence" value="ECO:0007669"/>
    <property type="project" value="UniProtKB-SubCell"/>
</dbReference>
<evidence type="ECO:0000256" key="3">
    <source>
        <dbReference type="ARBA" id="ARBA00022475"/>
    </source>
</evidence>
<keyword evidence="7" id="KW-0175">Coiled coil</keyword>
<evidence type="ECO:0000256" key="5">
    <source>
        <dbReference type="ARBA" id="ARBA00022989"/>
    </source>
</evidence>
<keyword evidence="4 8" id="KW-0812">Transmembrane</keyword>
<name>A0A849BF40_9ACTN</name>